<dbReference type="EMBL" id="BBSA01000006">
    <property type="protein sequence ID" value="GAM62498.1"/>
    <property type="molecule type" value="Genomic_DNA"/>
</dbReference>
<dbReference type="AlphaFoldDB" id="A0A0B8PHD0"/>
<proteinExistence type="predicted"/>
<organism evidence="1 2">
    <name type="scientific">Vibrio ishigakensis</name>
    <dbReference type="NCBI Taxonomy" id="1481914"/>
    <lineage>
        <taxon>Bacteria</taxon>
        <taxon>Pseudomonadati</taxon>
        <taxon>Pseudomonadota</taxon>
        <taxon>Gammaproteobacteria</taxon>
        <taxon>Vibrionales</taxon>
        <taxon>Vibrionaceae</taxon>
        <taxon>Vibrio</taxon>
    </lineage>
</organism>
<evidence type="ECO:0000313" key="1">
    <source>
        <dbReference type="EMBL" id="GAM62498.1"/>
    </source>
</evidence>
<gene>
    <name evidence="1" type="ORF">JCM19232_1655</name>
</gene>
<reference evidence="1 2" key="1">
    <citation type="submission" date="2015-01" db="EMBL/GenBank/DDBJ databases">
        <title>Vibrio sp. C5 JCM 19232 whole genome shotgun sequence.</title>
        <authorList>
            <person name="Sawabe T."/>
            <person name="Meirelles P."/>
            <person name="Feng G."/>
            <person name="Sayaka M."/>
            <person name="Hattori M."/>
            <person name="Ohkuma M."/>
        </authorList>
    </citation>
    <scope>NUCLEOTIDE SEQUENCE [LARGE SCALE GENOMIC DNA]</scope>
    <source>
        <strain evidence="1 2">JCM19232</strain>
    </source>
</reference>
<dbReference type="Proteomes" id="UP000031670">
    <property type="component" value="Unassembled WGS sequence"/>
</dbReference>
<dbReference type="Gene3D" id="3.40.50.10810">
    <property type="entry name" value="Tandem AAA-ATPase domain"/>
    <property type="match status" value="1"/>
</dbReference>
<accession>A0A0B8PHD0</accession>
<sequence>MLLADEVGLGKTIEAGMIIHQQVLAGRAERVLIVVPETLQHQC</sequence>
<name>A0A0B8PHD0_9VIBR</name>
<dbReference type="SUPFAM" id="SSF52540">
    <property type="entry name" value="P-loop containing nucleoside triphosphate hydrolases"/>
    <property type="match status" value="1"/>
</dbReference>
<comment type="caution">
    <text evidence="1">The sequence shown here is derived from an EMBL/GenBank/DDBJ whole genome shotgun (WGS) entry which is preliminary data.</text>
</comment>
<dbReference type="InterPro" id="IPR038718">
    <property type="entry name" value="SNF2-like_sf"/>
</dbReference>
<evidence type="ECO:0000313" key="2">
    <source>
        <dbReference type="Proteomes" id="UP000031670"/>
    </source>
</evidence>
<dbReference type="InterPro" id="IPR027417">
    <property type="entry name" value="P-loop_NTPase"/>
</dbReference>
<protein>
    <submittedName>
        <fullName evidence="1">RNA polymerase associated protein rapA</fullName>
    </submittedName>
</protein>
<reference evidence="1 2" key="2">
    <citation type="submission" date="2015-01" db="EMBL/GenBank/DDBJ databases">
        <authorList>
            <consortium name="NBRP consortium"/>
            <person name="Sawabe T."/>
            <person name="Meirelles P."/>
            <person name="Feng G."/>
            <person name="Sayaka M."/>
            <person name="Hattori M."/>
            <person name="Ohkuma M."/>
        </authorList>
    </citation>
    <scope>NUCLEOTIDE SEQUENCE [LARGE SCALE GENOMIC DNA]</scope>
    <source>
        <strain evidence="1 2">JCM19232</strain>
    </source>
</reference>